<keyword evidence="5" id="KW-1003">Cell membrane</keyword>
<keyword evidence="19" id="KW-1185">Reference proteome</keyword>
<feature type="domain" description="EF-hand" evidence="17">
    <location>
        <begin position="27"/>
        <end position="62"/>
    </location>
</feature>
<organism evidence="18 19">
    <name type="scientific">Mitosporidium daphniae</name>
    <dbReference type="NCBI Taxonomy" id="1485682"/>
    <lineage>
        <taxon>Eukaryota</taxon>
        <taxon>Fungi</taxon>
        <taxon>Fungi incertae sedis</taxon>
        <taxon>Microsporidia</taxon>
        <taxon>Mitosporidium</taxon>
    </lineage>
</organism>
<comment type="similarity">
    <text evidence="16">Belongs to the calcineurin regulatory subunit family. CHP subfamily.</text>
</comment>
<evidence type="ECO:0000313" key="18">
    <source>
        <dbReference type="EMBL" id="KGG52039.1"/>
    </source>
</evidence>
<dbReference type="SUPFAM" id="SSF47473">
    <property type="entry name" value="EF-hand"/>
    <property type="match status" value="1"/>
</dbReference>
<dbReference type="EMBL" id="JMKJ01000133">
    <property type="protein sequence ID" value="KGG52039.1"/>
    <property type="molecule type" value="Genomic_DNA"/>
</dbReference>
<dbReference type="GO" id="GO:0005886">
    <property type="term" value="C:plasma membrane"/>
    <property type="evidence" value="ECO:0007669"/>
    <property type="project" value="UniProtKB-SubCell"/>
</dbReference>
<dbReference type="AlphaFoldDB" id="A0A098VTA0"/>
<evidence type="ECO:0000256" key="7">
    <source>
        <dbReference type="ARBA" id="ARBA00022553"/>
    </source>
</evidence>
<keyword evidence="10" id="KW-0677">Repeat</keyword>
<dbReference type="InterPro" id="IPR002048">
    <property type="entry name" value="EF_hand_dom"/>
</dbReference>
<dbReference type="PANTHER" id="PTHR46002">
    <property type="entry name" value="EG:114D9.1 PROTEIN-RELATED"/>
    <property type="match status" value="1"/>
</dbReference>
<keyword evidence="13" id="KW-0472">Membrane</keyword>
<evidence type="ECO:0000256" key="8">
    <source>
        <dbReference type="ARBA" id="ARBA00022707"/>
    </source>
</evidence>
<dbReference type="PROSITE" id="PS50222">
    <property type="entry name" value="EF_HAND_2"/>
    <property type="match status" value="1"/>
</dbReference>
<keyword evidence="6" id="KW-0963">Cytoplasm</keyword>
<evidence type="ECO:0000256" key="3">
    <source>
        <dbReference type="ARBA" id="ARBA00004496"/>
    </source>
</evidence>
<dbReference type="VEuPathDB" id="MicrosporidiaDB:DI09_21p110"/>
<dbReference type="GO" id="GO:0005509">
    <property type="term" value="F:calcium ion binding"/>
    <property type="evidence" value="ECO:0007669"/>
    <property type="project" value="InterPro"/>
</dbReference>
<evidence type="ECO:0000256" key="15">
    <source>
        <dbReference type="ARBA" id="ARBA00023288"/>
    </source>
</evidence>
<accession>A0A098VTA0</accession>
<evidence type="ECO:0000256" key="6">
    <source>
        <dbReference type="ARBA" id="ARBA00022490"/>
    </source>
</evidence>
<dbReference type="GO" id="GO:0005737">
    <property type="term" value="C:cytoplasm"/>
    <property type="evidence" value="ECO:0007669"/>
    <property type="project" value="UniProtKB-SubCell"/>
</dbReference>
<dbReference type="InterPro" id="IPR011992">
    <property type="entry name" value="EF-hand-dom_pair"/>
</dbReference>
<evidence type="ECO:0000256" key="14">
    <source>
        <dbReference type="ARBA" id="ARBA00023242"/>
    </source>
</evidence>
<evidence type="ECO:0000259" key="17">
    <source>
        <dbReference type="PROSITE" id="PS50222"/>
    </source>
</evidence>
<dbReference type="OrthoDB" id="191686at2759"/>
<dbReference type="GO" id="GO:0015031">
    <property type="term" value="P:protein transport"/>
    <property type="evidence" value="ECO:0007669"/>
    <property type="project" value="UniProtKB-KW"/>
</dbReference>
<keyword evidence="12" id="KW-0653">Protein transport</keyword>
<keyword evidence="7" id="KW-0597">Phosphoprotein</keyword>
<proteinExistence type="inferred from homology"/>
<dbReference type="HOGENOM" id="CLU_061288_10_2_1"/>
<dbReference type="GO" id="GO:0005634">
    <property type="term" value="C:nucleus"/>
    <property type="evidence" value="ECO:0007669"/>
    <property type="project" value="UniProtKB-SubCell"/>
</dbReference>
<evidence type="ECO:0000256" key="5">
    <source>
        <dbReference type="ARBA" id="ARBA00022475"/>
    </source>
</evidence>
<evidence type="ECO:0000256" key="1">
    <source>
        <dbReference type="ARBA" id="ARBA00004123"/>
    </source>
</evidence>
<keyword evidence="8" id="KW-0519">Myristate</keyword>
<keyword evidence="9" id="KW-0479">Metal-binding</keyword>
<protein>
    <submittedName>
        <fullName evidence="18">Calcineurin regulatory subunit B</fullName>
    </submittedName>
</protein>
<sequence>MGLRISSPLLPIEDLEVLSASTKLSKEQIISLYKRFQRLDKDGSGTLSQQKLMNIPEFAMNPLAPRLVAIFQQAQANRQFPANSSDQIDFLTFARTLSQFSDTASQNDRLDLALRIIDCDCDSHVSIKDIFNILKLMVGDQVPDAELTPISETLFSELVCKARGSKCDQSPLSKDEFFSILLERPSLDLLALPILHA</sequence>
<dbReference type="Gene3D" id="1.10.238.10">
    <property type="entry name" value="EF-hand"/>
    <property type="match status" value="1"/>
</dbReference>
<evidence type="ECO:0000256" key="9">
    <source>
        <dbReference type="ARBA" id="ARBA00022723"/>
    </source>
</evidence>
<evidence type="ECO:0000313" key="19">
    <source>
        <dbReference type="Proteomes" id="UP000029725"/>
    </source>
</evidence>
<dbReference type="Proteomes" id="UP000029725">
    <property type="component" value="Unassembled WGS sequence"/>
</dbReference>
<keyword evidence="15" id="KW-0449">Lipoprotein</keyword>
<dbReference type="InterPro" id="IPR051875">
    <property type="entry name" value="Calcineurin_B_homologous"/>
</dbReference>
<evidence type="ECO:0000256" key="16">
    <source>
        <dbReference type="ARBA" id="ARBA00038164"/>
    </source>
</evidence>
<evidence type="ECO:0000256" key="10">
    <source>
        <dbReference type="ARBA" id="ARBA00022737"/>
    </source>
</evidence>
<reference evidence="18 19" key="1">
    <citation type="submission" date="2014-04" db="EMBL/GenBank/DDBJ databases">
        <title>A new species of microsporidia sheds light on the evolution of extreme parasitism.</title>
        <authorList>
            <person name="Haag K.L."/>
            <person name="James T.Y."/>
            <person name="Larsson R."/>
            <person name="Schaer T.M."/>
            <person name="Refardt D."/>
            <person name="Pombert J.-F."/>
            <person name="Ebert D."/>
        </authorList>
    </citation>
    <scope>NUCLEOTIDE SEQUENCE [LARGE SCALE GENOMIC DNA]</scope>
    <source>
        <strain evidence="18 19">UGP3</strain>
        <tissue evidence="18">Spores</tissue>
    </source>
</reference>
<dbReference type="RefSeq" id="XP_013238466.1">
    <property type="nucleotide sequence ID" value="XM_013383012.1"/>
</dbReference>
<comment type="caution">
    <text evidence="18">The sequence shown here is derived from an EMBL/GenBank/DDBJ whole genome shotgun (WGS) entry which is preliminary data.</text>
</comment>
<name>A0A098VTA0_9MICR</name>
<evidence type="ECO:0000256" key="2">
    <source>
        <dbReference type="ARBA" id="ARBA00004236"/>
    </source>
</evidence>
<keyword evidence="11" id="KW-0106">Calcium</keyword>
<keyword evidence="14" id="KW-0539">Nucleus</keyword>
<evidence type="ECO:0000256" key="4">
    <source>
        <dbReference type="ARBA" id="ARBA00022448"/>
    </source>
</evidence>
<evidence type="ECO:0000256" key="13">
    <source>
        <dbReference type="ARBA" id="ARBA00023136"/>
    </source>
</evidence>
<comment type="subcellular location">
    <subcellularLocation>
        <location evidence="2">Cell membrane</location>
    </subcellularLocation>
    <subcellularLocation>
        <location evidence="3">Cytoplasm</location>
    </subcellularLocation>
    <subcellularLocation>
        <location evidence="1">Nucleus</location>
    </subcellularLocation>
</comment>
<dbReference type="GeneID" id="25259058"/>
<gene>
    <name evidence="18" type="ORF">DI09_21p110</name>
</gene>
<evidence type="ECO:0000256" key="11">
    <source>
        <dbReference type="ARBA" id="ARBA00022837"/>
    </source>
</evidence>
<evidence type="ECO:0000256" key="12">
    <source>
        <dbReference type="ARBA" id="ARBA00022927"/>
    </source>
</evidence>
<keyword evidence="4" id="KW-0813">Transport</keyword>